<accession>A0A0A9DVU7</accession>
<proteinExistence type="predicted"/>
<protein>
    <submittedName>
        <fullName evidence="1">Uncharacterized protein</fullName>
    </submittedName>
</protein>
<organism evidence="1">
    <name type="scientific">Arundo donax</name>
    <name type="common">Giant reed</name>
    <name type="synonym">Donax arundinaceus</name>
    <dbReference type="NCBI Taxonomy" id="35708"/>
    <lineage>
        <taxon>Eukaryota</taxon>
        <taxon>Viridiplantae</taxon>
        <taxon>Streptophyta</taxon>
        <taxon>Embryophyta</taxon>
        <taxon>Tracheophyta</taxon>
        <taxon>Spermatophyta</taxon>
        <taxon>Magnoliopsida</taxon>
        <taxon>Liliopsida</taxon>
        <taxon>Poales</taxon>
        <taxon>Poaceae</taxon>
        <taxon>PACMAD clade</taxon>
        <taxon>Arundinoideae</taxon>
        <taxon>Arundineae</taxon>
        <taxon>Arundo</taxon>
    </lineage>
</organism>
<evidence type="ECO:0000313" key="1">
    <source>
        <dbReference type="EMBL" id="JAD91931.1"/>
    </source>
</evidence>
<sequence>MRPVLPAKITNT</sequence>
<reference evidence="1" key="1">
    <citation type="submission" date="2014-09" db="EMBL/GenBank/DDBJ databases">
        <authorList>
            <person name="Magalhaes I.L.F."/>
            <person name="Oliveira U."/>
            <person name="Santos F.R."/>
            <person name="Vidigal T.H.D.A."/>
            <person name="Brescovit A.D."/>
            <person name="Santos A.J."/>
        </authorList>
    </citation>
    <scope>NUCLEOTIDE SEQUENCE</scope>
    <source>
        <tissue evidence="1">Shoot tissue taken approximately 20 cm above the soil surface</tissue>
    </source>
</reference>
<name>A0A0A9DVU7_ARUDO</name>
<reference evidence="1" key="2">
    <citation type="journal article" date="2015" name="Data Brief">
        <title>Shoot transcriptome of the giant reed, Arundo donax.</title>
        <authorList>
            <person name="Barrero R.A."/>
            <person name="Guerrero F.D."/>
            <person name="Moolhuijzen P."/>
            <person name="Goolsby J.A."/>
            <person name="Tidwell J."/>
            <person name="Bellgard S.E."/>
            <person name="Bellgard M.I."/>
        </authorList>
    </citation>
    <scope>NUCLEOTIDE SEQUENCE</scope>
    <source>
        <tissue evidence="1">Shoot tissue taken approximately 20 cm above the soil surface</tissue>
    </source>
</reference>
<dbReference type="EMBL" id="GBRH01205964">
    <property type="protein sequence ID" value="JAD91931.1"/>
    <property type="molecule type" value="Transcribed_RNA"/>
</dbReference>